<evidence type="ECO:0000256" key="2">
    <source>
        <dbReference type="SAM" id="Phobius"/>
    </source>
</evidence>
<name>A0A2S6NG98_RHOGL</name>
<dbReference type="OrthoDB" id="9811754at2"/>
<proteinExistence type="predicted"/>
<evidence type="ECO:0000256" key="1">
    <source>
        <dbReference type="ARBA" id="ARBA00004196"/>
    </source>
</evidence>
<dbReference type="InterPro" id="IPR050739">
    <property type="entry name" value="MFP"/>
</dbReference>
<dbReference type="InterPro" id="IPR058792">
    <property type="entry name" value="Beta-barrel_RND_2"/>
</dbReference>
<keyword evidence="6" id="KW-1185">Reference proteome</keyword>
<dbReference type="GO" id="GO:0030313">
    <property type="term" value="C:cell envelope"/>
    <property type="evidence" value="ECO:0007669"/>
    <property type="project" value="UniProtKB-SubCell"/>
</dbReference>
<evidence type="ECO:0000259" key="3">
    <source>
        <dbReference type="Pfam" id="PF25917"/>
    </source>
</evidence>
<dbReference type="Gene3D" id="1.10.287.470">
    <property type="entry name" value="Helix hairpin bin"/>
    <property type="match status" value="1"/>
</dbReference>
<reference evidence="5 6" key="1">
    <citation type="journal article" date="2018" name="Arch. Microbiol.">
        <title>New insights into the metabolic potential of the phototrophic purple bacterium Rhodopila globiformis DSM 161(T) from its draft genome sequence and evidence for a vanadium-dependent nitrogenase.</title>
        <authorList>
            <person name="Imhoff J.F."/>
            <person name="Rahn T."/>
            <person name="Kunzel S."/>
            <person name="Neulinger S.C."/>
        </authorList>
    </citation>
    <scope>NUCLEOTIDE SEQUENCE [LARGE SCALE GENOMIC DNA]</scope>
    <source>
        <strain evidence="5 6">DSM 161</strain>
    </source>
</reference>
<feature type="transmembrane region" description="Helical" evidence="2">
    <location>
        <begin position="31"/>
        <end position="50"/>
    </location>
</feature>
<keyword evidence="2" id="KW-1133">Transmembrane helix</keyword>
<evidence type="ECO:0000313" key="5">
    <source>
        <dbReference type="EMBL" id="PPQ33675.1"/>
    </source>
</evidence>
<gene>
    <name evidence="5" type="ORF">CCS01_13430</name>
</gene>
<dbReference type="RefSeq" id="WP_104519362.1">
    <property type="nucleotide sequence ID" value="NZ_NHRY01000139.1"/>
</dbReference>
<dbReference type="PANTHER" id="PTHR30386">
    <property type="entry name" value="MEMBRANE FUSION SUBUNIT OF EMRAB-TOLC MULTIDRUG EFFLUX PUMP"/>
    <property type="match status" value="1"/>
</dbReference>
<dbReference type="Gene3D" id="2.40.50.100">
    <property type="match status" value="1"/>
</dbReference>
<feature type="domain" description="Multidrug resistance protein MdtA-like barrel-sandwich hybrid" evidence="3">
    <location>
        <begin position="70"/>
        <end position="254"/>
    </location>
</feature>
<comment type="caution">
    <text evidence="5">The sequence shown here is derived from an EMBL/GenBank/DDBJ whole genome shotgun (WGS) entry which is preliminary data.</text>
</comment>
<accession>A0A2S6NG98</accession>
<dbReference type="GO" id="GO:0055085">
    <property type="term" value="P:transmembrane transport"/>
    <property type="evidence" value="ECO:0007669"/>
    <property type="project" value="InterPro"/>
</dbReference>
<dbReference type="InterPro" id="IPR058625">
    <property type="entry name" value="MdtA-like_BSH"/>
</dbReference>
<evidence type="ECO:0000259" key="4">
    <source>
        <dbReference type="Pfam" id="PF25954"/>
    </source>
</evidence>
<evidence type="ECO:0008006" key="7">
    <source>
        <dbReference type="Google" id="ProtNLM"/>
    </source>
</evidence>
<dbReference type="EMBL" id="NHRY01000139">
    <property type="protein sequence ID" value="PPQ33675.1"/>
    <property type="molecule type" value="Genomic_DNA"/>
</dbReference>
<dbReference type="Proteomes" id="UP000239724">
    <property type="component" value="Unassembled WGS sequence"/>
</dbReference>
<dbReference type="AlphaFoldDB" id="A0A2S6NG98"/>
<keyword evidence="2" id="KW-0812">Transmembrane</keyword>
<comment type="subcellular location">
    <subcellularLocation>
        <location evidence="1">Cell envelope</location>
    </subcellularLocation>
</comment>
<dbReference type="PRINTS" id="PR01490">
    <property type="entry name" value="RTXTOXIND"/>
</dbReference>
<evidence type="ECO:0000313" key="6">
    <source>
        <dbReference type="Proteomes" id="UP000239724"/>
    </source>
</evidence>
<dbReference type="Pfam" id="PF25954">
    <property type="entry name" value="Beta-barrel_RND_2"/>
    <property type="match status" value="1"/>
</dbReference>
<organism evidence="5 6">
    <name type="scientific">Rhodopila globiformis</name>
    <name type="common">Rhodopseudomonas globiformis</name>
    <dbReference type="NCBI Taxonomy" id="1071"/>
    <lineage>
        <taxon>Bacteria</taxon>
        <taxon>Pseudomonadati</taxon>
        <taxon>Pseudomonadota</taxon>
        <taxon>Alphaproteobacteria</taxon>
        <taxon>Acetobacterales</taxon>
        <taxon>Acetobacteraceae</taxon>
        <taxon>Rhodopila</taxon>
    </lineage>
</organism>
<sequence length="365" mass="39825">MSDAAVSGPRVGQRVTEAPSRRRLARGALRPVLMLGGILAVAVASLGWWITGGRYVSIDDAYVRAAKEAIATDVSGIVAAVPVHEGQYVKKGDVLLRLDTRPFEIALAGAKAARDSMVSTLNAQKLDYKRMLREVDVKQAQMDSDQADYNRYAGLVKSGGVTRAEYDNARFRLMADQQAIEALKVTAAVQLARLGGDPNVDVRTMSDYRQAEARVDEAQRELNHAVIYAPYDGIVTQVDTVQPGMYLGASTAAFGLVSTERVWIEANPKETELTYVKPGDPVDVSVDTYPGLTWKAEVESIAPNSGSEFSVLPAQNTSGNWVKVVQRIPVRIKVTRKPGDPELRAGMSVITDIDTGHRRTWHDLF</sequence>
<dbReference type="PANTHER" id="PTHR30386:SF19">
    <property type="entry name" value="MULTIDRUG EXPORT PROTEIN EMRA-RELATED"/>
    <property type="match status" value="1"/>
</dbReference>
<dbReference type="Pfam" id="PF25917">
    <property type="entry name" value="BSH_RND"/>
    <property type="match status" value="1"/>
</dbReference>
<protein>
    <recommendedName>
        <fullName evidence="7">Hemolysin secretion protein D</fullName>
    </recommendedName>
</protein>
<dbReference type="SUPFAM" id="SSF111369">
    <property type="entry name" value="HlyD-like secretion proteins"/>
    <property type="match status" value="2"/>
</dbReference>
<dbReference type="Gene3D" id="2.40.30.170">
    <property type="match status" value="1"/>
</dbReference>
<feature type="domain" description="CusB-like beta-barrel" evidence="4">
    <location>
        <begin position="261"/>
        <end position="304"/>
    </location>
</feature>
<keyword evidence="2" id="KW-0472">Membrane</keyword>